<comment type="similarity">
    <text evidence="1">Belongs to the phosducin family.</text>
</comment>
<evidence type="ECO:0000313" key="3">
    <source>
        <dbReference type="Proteomes" id="UP001457282"/>
    </source>
</evidence>
<evidence type="ECO:0000256" key="1">
    <source>
        <dbReference type="ARBA" id="ARBA00009686"/>
    </source>
</evidence>
<dbReference type="EMBL" id="JBEDUW010000005">
    <property type="protein sequence ID" value="KAK9929167.1"/>
    <property type="molecule type" value="Genomic_DNA"/>
</dbReference>
<protein>
    <recommendedName>
        <fullName evidence="4">Phosducin thioredoxin-like domain-containing protein</fullName>
    </recommendedName>
</protein>
<dbReference type="InterPro" id="IPR036249">
    <property type="entry name" value="Thioredoxin-like_sf"/>
</dbReference>
<dbReference type="GO" id="GO:0006457">
    <property type="term" value="P:protein folding"/>
    <property type="evidence" value="ECO:0007669"/>
    <property type="project" value="TreeGrafter"/>
</dbReference>
<evidence type="ECO:0008006" key="4">
    <source>
        <dbReference type="Google" id="ProtNLM"/>
    </source>
</evidence>
<keyword evidence="3" id="KW-1185">Reference proteome</keyword>
<dbReference type="Proteomes" id="UP001457282">
    <property type="component" value="Unassembled WGS sequence"/>
</dbReference>
<dbReference type="GO" id="GO:0005737">
    <property type="term" value="C:cytoplasm"/>
    <property type="evidence" value="ECO:0007669"/>
    <property type="project" value="TreeGrafter"/>
</dbReference>
<dbReference type="InterPro" id="IPR051498">
    <property type="entry name" value="Phosducin-like_chap/apop_reg"/>
</dbReference>
<comment type="caution">
    <text evidence="2">The sequence shown here is derived from an EMBL/GenBank/DDBJ whole genome shotgun (WGS) entry which is preliminary data.</text>
</comment>
<dbReference type="PANTHER" id="PTHR45809:SF3">
    <property type="entry name" value="VIRAL IAP-ASSOCIATED FACTOR HOMOLOG"/>
    <property type="match status" value="1"/>
</dbReference>
<reference evidence="2 3" key="1">
    <citation type="journal article" date="2023" name="G3 (Bethesda)">
        <title>A chromosome-length genome assembly and annotation of blackberry (Rubus argutus, cv. 'Hillquist').</title>
        <authorList>
            <person name="Bruna T."/>
            <person name="Aryal R."/>
            <person name="Dudchenko O."/>
            <person name="Sargent D.J."/>
            <person name="Mead D."/>
            <person name="Buti M."/>
            <person name="Cavallini A."/>
            <person name="Hytonen T."/>
            <person name="Andres J."/>
            <person name="Pham M."/>
            <person name="Weisz D."/>
            <person name="Mascagni F."/>
            <person name="Usai G."/>
            <person name="Natali L."/>
            <person name="Bassil N."/>
            <person name="Fernandez G.E."/>
            <person name="Lomsadze A."/>
            <person name="Armour M."/>
            <person name="Olukolu B."/>
            <person name="Poorten T."/>
            <person name="Britton C."/>
            <person name="Davik J."/>
            <person name="Ashrafi H."/>
            <person name="Aiden E.L."/>
            <person name="Borodovsky M."/>
            <person name="Worthington M."/>
        </authorList>
    </citation>
    <scope>NUCLEOTIDE SEQUENCE [LARGE SCALE GENOMIC DNA]</scope>
    <source>
        <strain evidence="2">PI 553951</strain>
    </source>
</reference>
<evidence type="ECO:0000313" key="2">
    <source>
        <dbReference type="EMBL" id="KAK9929167.1"/>
    </source>
</evidence>
<dbReference type="Gene3D" id="3.40.30.10">
    <property type="entry name" value="Glutaredoxin"/>
    <property type="match status" value="1"/>
</dbReference>
<gene>
    <name evidence="2" type="ORF">M0R45_026273</name>
</gene>
<proteinExistence type="inferred from homology"/>
<accession>A0AAW1WX24</accession>
<dbReference type="SUPFAM" id="SSF52833">
    <property type="entry name" value="Thioredoxin-like"/>
    <property type="match status" value="1"/>
</dbReference>
<organism evidence="2 3">
    <name type="scientific">Rubus argutus</name>
    <name type="common">Southern blackberry</name>
    <dbReference type="NCBI Taxonomy" id="59490"/>
    <lineage>
        <taxon>Eukaryota</taxon>
        <taxon>Viridiplantae</taxon>
        <taxon>Streptophyta</taxon>
        <taxon>Embryophyta</taxon>
        <taxon>Tracheophyta</taxon>
        <taxon>Spermatophyta</taxon>
        <taxon>Magnoliopsida</taxon>
        <taxon>eudicotyledons</taxon>
        <taxon>Gunneridae</taxon>
        <taxon>Pentapetalae</taxon>
        <taxon>rosids</taxon>
        <taxon>fabids</taxon>
        <taxon>Rosales</taxon>
        <taxon>Rosaceae</taxon>
        <taxon>Rosoideae</taxon>
        <taxon>Rosoideae incertae sedis</taxon>
        <taxon>Rubus</taxon>
    </lineage>
</organism>
<name>A0AAW1WX24_RUBAR</name>
<dbReference type="PANTHER" id="PTHR45809">
    <property type="entry name" value="VIRAL IAP-ASSOCIATED FACTOR HOMOLOG"/>
    <property type="match status" value="1"/>
</dbReference>
<sequence>MQHRRSGTINRESYVTFWLNHLLKPPSFTPKEDEAFVPTDKTWIDDKNKQDLEDLEDVPDLDDDRFLEEYRKKRLLELREVAKVARFGFVVPISGSDFVCKLSQAPPDVWVVVILYKEGSAECGLLM</sequence>
<dbReference type="AlphaFoldDB" id="A0AAW1WX24"/>